<evidence type="ECO:0000256" key="4">
    <source>
        <dbReference type="ARBA" id="ARBA00022525"/>
    </source>
</evidence>
<evidence type="ECO:0000256" key="6">
    <source>
        <dbReference type="ARBA" id="ARBA00022723"/>
    </source>
</evidence>
<accession>A0A5J4J6Y5</accession>
<evidence type="ECO:0000313" key="17">
    <source>
        <dbReference type="Proteomes" id="UP000326509"/>
    </source>
</evidence>
<dbReference type="InterPro" id="IPR008979">
    <property type="entry name" value="Galactose-bd-like_sf"/>
</dbReference>
<feature type="domain" description="HYR" evidence="14">
    <location>
        <begin position="1185"/>
        <end position="1266"/>
    </location>
</feature>
<evidence type="ECO:0000256" key="2">
    <source>
        <dbReference type="ARBA" id="ARBA00004613"/>
    </source>
</evidence>
<keyword evidence="11" id="KW-0482">Metalloprotease</keyword>
<evidence type="ECO:0000256" key="10">
    <source>
        <dbReference type="ARBA" id="ARBA00022833"/>
    </source>
</evidence>
<reference evidence="16 17" key="1">
    <citation type="submission" date="2019-08" db="EMBL/GenBank/DDBJ databases">
        <title>Draft genome sequence of Ulvibacter marinus type strain NBRC 109484.</title>
        <authorList>
            <person name="Kawano K."/>
            <person name="Ushijima N."/>
            <person name="Kihara M."/>
            <person name="Itoh H."/>
        </authorList>
    </citation>
    <scope>NUCLEOTIDE SEQUENCE [LARGE SCALE GENOMIC DNA]</scope>
    <source>
        <strain evidence="16 17">NBRC 109484</strain>
    </source>
</reference>
<comment type="similarity">
    <text evidence="3">Belongs to the peptidase M36 family.</text>
</comment>
<keyword evidence="9" id="KW-0378">Hydrolase</keyword>
<dbReference type="Pfam" id="PF07504">
    <property type="entry name" value="FTP"/>
    <property type="match status" value="1"/>
</dbReference>
<evidence type="ECO:0000256" key="1">
    <source>
        <dbReference type="ARBA" id="ARBA00001947"/>
    </source>
</evidence>
<dbReference type="PANTHER" id="PTHR33478">
    <property type="entry name" value="EXTRACELLULAR METALLOPROTEINASE MEP"/>
    <property type="match status" value="1"/>
</dbReference>
<dbReference type="InterPro" id="IPR027268">
    <property type="entry name" value="Peptidase_M4/M1_CTD_sf"/>
</dbReference>
<keyword evidence="7 13" id="KW-0732">Signal</keyword>
<dbReference type="PROSITE" id="PS50825">
    <property type="entry name" value="HYR"/>
    <property type="match status" value="3"/>
</dbReference>
<keyword evidence="12" id="KW-0865">Zymogen</keyword>
<keyword evidence="8" id="KW-0677">Repeat</keyword>
<dbReference type="InterPro" id="IPR050371">
    <property type="entry name" value="Fungal_virulence_M36"/>
</dbReference>
<feature type="domain" description="HYR" evidence="14">
    <location>
        <begin position="1507"/>
        <end position="1592"/>
    </location>
</feature>
<evidence type="ECO:0000313" key="16">
    <source>
        <dbReference type="EMBL" id="GER60267.1"/>
    </source>
</evidence>
<feature type="domain" description="HYR" evidence="14">
    <location>
        <begin position="1024"/>
        <end position="1106"/>
    </location>
</feature>
<dbReference type="RefSeq" id="WP_151674699.1">
    <property type="nucleotide sequence ID" value="NZ_BKCG01000006.1"/>
</dbReference>
<evidence type="ECO:0000259" key="14">
    <source>
        <dbReference type="PROSITE" id="PS50825"/>
    </source>
</evidence>
<dbReference type="GO" id="GO:0006508">
    <property type="term" value="P:proteolysis"/>
    <property type="evidence" value="ECO:0007669"/>
    <property type="project" value="UniProtKB-KW"/>
</dbReference>
<dbReference type="GO" id="GO:0004222">
    <property type="term" value="F:metalloendopeptidase activity"/>
    <property type="evidence" value="ECO:0007669"/>
    <property type="project" value="InterPro"/>
</dbReference>
<dbReference type="Gene3D" id="1.10.390.10">
    <property type="entry name" value="Neutral Protease Domain 2"/>
    <property type="match status" value="1"/>
</dbReference>
<feature type="chain" id="PRO_5023806283" description="Por secretion system C-terminal sorting domain-containing protein" evidence="13">
    <location>
        <begin position="21"/>
        <end position="1681"/>
    </location>
</feature>
<dbReference type="Pfam" id="PF18962">
    <property type="entry name" value="Por_Secre_tail"/>
    <property type="match status" value="1"/>
</dbReference>
<keyword evidence="5" id="KW-0645">Protease</keyword>
<dbReference type="SUPFAM" id="SSF49785">
    <property type="entry name" value="Galactose-binding domain-like"/>
    <property type="match status" value="1"/>
</dbReference>
<dbReference type="Gene3D" id="3.10.170.10">
    <property type="match status" value="1"/>
</dbReference>
<organism evidence="16 17">
    <name type="scientific">Patiriisocius marinus</name>
    <dbReference type="NCBI Taxonomy" id="1397112"/>
    <lineage>
        <taxon>Bacteria</taxon>
        <taxon>Pseudomonadati</taxon>
        <taxon>Bacteroidota</taxon>
        <taxon>Flavobacteriia</taxon>
        <taxon>Flavobacteriales</taxon>
        <taxon>Flavobacteriaceae</taxon>
        <taxon>Patiriisocius</taxon>
    </lineage>
</organism>
<protein>
    <recommendedName>
        <fullName evidence="18">Por secretion system C-terminal sorting domain-containing protein</fullName>
    </recommendedName>
</protein>
<dbReference type="Gene3D" id="2.60.120.260">
    <property type="entry name" value="Galactose-binding domain-like"/>
    <property type="match status" value="1"/>
</dbReference>
<evidence type="ECO:0008006" key="18">
    <source>
        <dbReference type="Google" id="ProtNLM"/>
    </source>
</evidence>
<keyword evidence="17" id="KW-1185">Reference proteome</keyword>
<dbReference type="Gene3D" id="2.60.40.10">
    <property type="entry name" value="Immunoglobulins"/>
    <property type="match status" value="1"/>
</dbReference>
<dbReference type="PROSITE" id="PS51829">
    <property type="entry name" value="P_HOMO_B"/>
    <property type="match status" value="1"/>
</dbReference>
<dbReference type="Proteomes" id="UP000326509">
    <property type="component" value="Unassembled WGS sequence"/>
</dbReference>
<evidence type="ECO:0000256" key="11">
    <source>
        <dbReference type="ARBA" id="ARBA00023049"/>
    </source>
</evidence>
<dbReference type="Pfam" id="PF02494">
    <property type="entry name" value="HYR"/>
    <property type="match status" value="2"/>
</dbReference>
<dbReference type="InterPro" id="IPR001842">
    <property type="entry name" value="Peptidase_M36"/>
</dbReference>
<sequence length="1681" mass="176799">MKLRKLLSLLLILVCFSAFSQKHSKAEQGISNISLKQLIEKKDNSFVITKENTSSTSGIRHVYLRQAINGIEVLGTESSIHLRADGSALKTYNSFVDNITATVKSSSASLTASQAIAAVAQNKGYNLNSLSVIETPTGTNRKSLYSKAGISKLDIPAKLVYFKDENNNTNLAWDLSIYETSSTNWFNYIVDASNGTILASYNWTLSCNILGNHEDHAHNNNETAFVGPLNNTAITIEDETALVGSYFVYPMPIESPNFGAASVVVDPDNAIASPFGWHDTDGTAGAEFTITRGNNVFAYEDGDNAGFSPDGGAALSFNFPINPTYTVGDQSESGIITNLFYWNNIIHDVTYQYGFDSASGNFQENTYGNGGLGNDSVNAEAQDGSGTCNANMGTGPDGASPTMQMYVCGDRDGDVDNGVIVHEYVHGVTTRLTGGANNANCLFNDEQMGEGWSDYYALMLTIDAADVATDARPMGTWLIGEGPNGNGIRTFPYSTDFAINSHTYDDINTESIPHGVGSVWAEMLWEMTWEIIAVEGFDPDIYNGTGGNNTALALVTEGLKLQPCSPGFVDGRDAILAADEALYGGSHACEIWAAFARRGLGFSASQGSSNSRSDGTEAFDLPPSFSSLEVIDEICLAGGIVTGLGGGSPTGGVYSGAGITDDGNGTTYTFDPSVAGAGNVTVSYSTIDFCTGAPGILMDDILVTDEPPVLICIGSGITVLDGSAENSPALNIEDLTTVSTTIEITEDFNITDLNVALDIEHTYVEDMIITLISPALTPVVIFDGNADGCSGNDLITLLDDESTNPLICGNPIAYNQLDYIPSNALAGFNGESTLGTWTLTIQDTFNGDPGILNNWRIDYFSEINSVPLDVTLDVNGTATINADQLLESVLLECGGYTVTAGTPLATTVTFTIPDIGLNNVDVLVTSDTGQTATCVAVVNVIENMDGGQAITCPEDVTIECGEDTSPANTGTATAVSNCDPNPMITFSDSVEDTCGNTQIITRTWFAEDSCGNDIDSCVQIITTVDTIAPTVVCPENIVVDTDAGQCTALVNFDLMEADDCGDITINVISGLPSGSDFPVGTTTNVLEIVDGCGNITECSFTVTVENTTIPEAICQNITVQLDASGMVTITAVDVTGGAGTVCSSTNATIDIDTFDCSNIGDNNVVLTVVDSDGNEDSCTAVVTVEDVIAPEAICAPITIELDEMGMATITGDMIDGGSTDNCDTVSFDASVTSFDCTMVGDNTVTLTVTDANGNSTSCDTTVTVVDNIIPTAICQNITVELDADGIATIEASEIDNGSFDNCGNVTVEIDVTTFNCDNIGTNDVVLLVTDDNGNTSECDAVVTIIDNVAPVAICANITIALDEDYMAEIEAFEVDGGSTDNCEIVSMEIDVSTFDCSNVGDNNVVLTLIDGSGNISECTAIVTVTEGIFAPNAVCQNVTVTLGEDGTGIVTPSDFDNGSTGIRCFDGLSISQDIFDCDDIGETNQVLFTVTNAAGDTDSCVAFVNVVDGLAPEVVCPEDQTVTSINGPYQLPDYFALGEAIATDNCTNPITIYEQDPIPGTLLDAGTHIITITVQDDNGFEAECSFELTVEIVLGTDTNTVALNTITLYPNPANQKVTIDNPQNALVEKVAIYDITGRLVISENGLISQSKTIDIASLQSGTYLVLIEGEIGQITKQLIKE</sequence>
<dbReference type="Pfam" id="PF01483">
    <property type="entry name" value="P_proprotein"/>
    <property type="match status" value="1"/>
</dbReference>
<dbReference type="SUPFAM" id="SSF55486">
    <property type="entry name" value="Metalloproteases ('zincins'), catalytic domain"/>
    <property type="match status" value="1"/>
</dbReference>
<dbReference type="PANTHER" id="PTHR33478:SF1">
    <property type="entry name" value="EXTRACELLULAR METALLOPROTEINASE MEP"/>
    <property type="match status" value="1"/>
</dbReference>
<feature type="signal peptide" evidence="13">
    <location>
        <begin position="1"/>
        <end position="20"/>
    </location>
</feature>
<proteinExistence type="inferred from homology"/>
<dbReference type="InterPro" id="IPR003410">
    <property type="entry name" value="HYR_dom"/>
</dbReference>
<evidence type="ECO:0000256" key="8">
    <source>
        <dbReference type="ARBA" id="ARBA00022737"/>
    </source>
</evidence>
<dbReference type="GO" id="GO:0005615">
    <property type="term" value="C:extracellular space"/>
    <property type="evidence" value="ECO:0007669"/>
    <property type="project" value="InterPro"/>
</dbReference>
<evidence type="ECO:0000256" key="13">
    <source>
        <dbReference type="SAM" id="SignalP"/>
    </source>
</evidence>
<dbReference type="InterPro" id="IPR026444">
    <property type="entry name" value="Secre_tail"/>
</dbReference>
<evidence type="ECO:0000256" key="5">
    <source>
        <dbReference type="ARBA" id="ARBA00022670"/>
    </source>
</evidence>
<comment type="caution">
    <text evidence="16">The sequence shown here is derived from an EMBL/GenBank/DDBJ whole genome shotgun (WGS) entry which is preliminary data.</text>
</comment>
<dbReference type="GO" id="GO:0004252">
    <property type="term" value="F:serine-type endopeptidase activity"/>
    <property type="evidence" value="ECO:0007669"/>
    <property type="project" value="InterPro"/>
</dbReference>
<dbReference type="InterPro" id="IPR013783">
    <property type="entry name" value="Ig-like_fold"/>
</dbReference>
<gene>
    <name evidence="16" type="ORF">ULMA_23750</name>
</gene>
<dbReference type="CDD" id="cd09596">
    <property type="entry name" value="M36"/>
    <property type="match status" value="1"/>
</dbReference>
<dbReference type="GO" id="GO:0008270">
    <property type="term" value="F:zinc ion binding"/>
    <property type="evidence" value="ECO:0007669"/>
    <property type="project" value="InterPro"/>
</dbReference>
<dbReference type="NCBIfam" id="TIGR04183">
    <property type="entry name" value="Por_Secre_tail"/>
    <property type="match status" value="1"/>
</dbReference>
<evidence type="ECO:0000256" key="12">
    <source>
        <dbReference type="ARBA" id="ARBA00023145"/>
    </source>
</evidence>
<evidence type="ECO:0000256" key="9">
    <source>
        <dbReference type="ARBA" id="ARBA00022801"/>
    </source>
</evidence>
<comment type="cofactor">
    <cofactor evidence="1">
        <name>Zn(2+)</name>
        <dbReference type="ChEBI" id="CHEBI:29105"/>
    </cofactor>
</comment>
<evidence type="ECO:0000259" key="15">
    <source>
        <dbReference type="PROSITE" id="PS51829"/>
    </source>
</evidence>
<evidence type="ECO:0000256" key="3">
    <source>
        <dbReference type="ARBA" id="ARBA00006006"/>
    </source>
</evidence>
<comment type="subcellular location">
    <subcellularLocation>
        <location evidence="2">Secreted</location>
    </subcellularLocation>
</comment>
<feature type="domain" description="P/Homo B" evidence="15">
    <location>
        <begin position="706"/>
        <end position="865"/>
    </location>
</feature>
<dbReference type="PRINTS" id="PR00999">
    <property type="entry name" value="FUNGALYSIN"/>
</dbReference>
<keyword evidence="10" id="KW-0862">Zinc</keyword>
<dbReference type="InterPro" id="IPR011096">
    <property type="entry name" value="FTP_domain"/>
</dbReference>
<name>A0A5J4J6Y5_9FLAO</name>
<dbReference type="OrthoDB" id="5377264at2"/>
<keyword evidence="4" id="KW-0964">Secreted</keyword>
<evidence type="ECO:0000256" key="7">
    <source>
        <dbReference type="ARBA" id="ARBA00022729"/>
    </source>
</evidence>
<dbReference type="EMBL" id="BKCG01000006">
    <property type="protein sequence ID" value="GER60267.1"/>
    <property type="molecule type" value="Genomic_DNA"/>
</dbReference>
<dbReference type="Pfam" id="PF02128">
    <property type="entry name" value="Peptidase_M36"/>
    <property type="match status" value="1"/>
</dbReference>
<dbReference type="InterPro" id="IPR002884">
    <property type="entry name" value="P_dom"/>
</dbReference>
<keyword evidence="6" id="KW-0479">Metal-binding</keyword>